<proteinExistence type="predicted"/>
<feature type="compositionally biased region" description="Basic and acidic residues" evidence="1">
    <location>
        <begin position="585"/>
        <end position="606"/>
    </location>
</feature>
<reference evidence="2 3" key="1">
    <citation type="submission" date="2023-10" db="EMBL/GenBank/DDBJ databases">
        <title>Genomes of two closely related lineages of the louse Polyplax serrata with different host specificities.</title>
        <authorList>
            <person name="Martinu J."/>
            <person name="Tarabai H."/>
            <person name="Stefka J."/>
            <person name="Hypsa V."/>
        </authorList>
    </citation>
    <scope>NUCLEOTIDE SEQUENCE [LARGE SCALE GENOMIC DNA]</scope>
    <source>
        <strain evidence="2">HR10_N</strain>
    </source>
</reference>
<dbReference type="Proteomes" id="UP001372834">
    <property type="component" value="Unassembled WGS sequence"/>
</dbReference>
<gene>
    <name evidence="2" type="ORF">RUM43_001327</name>
</gene>
<feature type="compositionally biased region" description="Acidic residues" evidence="1">
    <location>
        <begin position="185"/>
        <end position="198"/>
    </location>
</feature>
<protein>
    <submittedName>
        <fullName evidence="2">Uncharacterized protein</fullName>
    </submittedName>
</protein>
<dbReference type="AlphaFoldDB" id="A0AAN8SG36"/>
<feature type="compositionally biased region" description="Basic and acidic residues" evidence="1">
    <location>
        <begin position="237"/>
        <end position="256"/>
    </location>
</feature>
<feature type="compositionally biased region" description="Basic residues" evidence="1">
    <location>
        <begin position="90"/>
        <end position="104"/>
    </location>
</feature>
<feature type="region of interest" description="Disordered" evidence="1">
    <location>
        <begin position="315"/>
        <end position="358"/>
    </location>
</feature>
<feature type="compositionally biased region" description="Polar residues" evidence="1">
    <location>
        <begin position="58"/>
        <end position="78"/>
    </location>
</feature>
<dbReference type="EMBL" id="JAWJWE010000001">
    <property type="protein sequence ID" value="KAK6645051.1"/>
    <property type="molecule type" value="Genomic_DNA"/>
</dbReference>
<evidence type="ECO:0000256" key="1">
    <source>
        <dbReference type="SAM" id="MobiDB-lite"/>
    </source>
</evidence>
<organism evidence="2 3">
    <name type="scientific">Polyplax serrata</name>
    <name type="common">Common mouse louse</name>
    <dbReference type="NCBI Taxonomy" id="468196"/>
    <lineage>
        <taxon>Eukaryota</taxon>
        <taxon>Metazoa</taxon>
        <taxon>Ecdysozoa</taxon>
        <taxon>Arthropoda</taxon>
        <taxon>Hexapoda</taxon>
        <taxon>Insecta</taxon>
        <taxon>Pterygota</taxon>
        <taxon>Neoptera</taxon>
        <taxon>Paraneoptera</taxon>
        <taxon>Psocodea</taxon>
        <taxon>Troctomorpha</taxon>
        <taxon>Phthiraptera</taxon>
        <taxon>Anoplura</taxon>
        <taxon>Polyplacidae</taxon>
        <taxon>Polyplax</taxon>
    </lineage>
</organism>
<evidence type="ECO:0000313" key="3">
    <source>
        <dbReference type="Proteomes" id="UP001372834"/>
    </source>
</evidence>
<feature type="region of interest" description="Disordered" evidence="1">
    <location>
        <begin position="146"/>
        <end position="203"/>
    </location>
</feature>
<name>A0AAN8SG36_POLSC</name>
<sequence length="663" mass="75934">MREYLQELLKQNWLLRKTIQDAFENQHLNLARRLSAEVGSEFLINEDMTDDEPKQDQTIKIPSENRSQYEKLSSTQEDFSSDDELGPKESRKKLQKHHHVHKPKPTAIIKNIKPQNALRASKTIVLAKKNKLQGSLMKNKYVKKLDAETNQNETSNIPEQRQQEAHPASDEDSIGSASDLRDVDEMSDGEPVSESEIESLDRPSVYTCGSSVYHAECESMTASNNFETRRRKRAVRETTIKSEEEDEIQHKDKPLLEEFESDTSPQFWESAWENEGKDVFAMAPFQKMDATTRTKTKPSAEDLVTFSPEKLKLDLLTFSESDSQHEDRRETRSHKSPNLIILSESDSDLKKPQEADETQTLLSNESQEVNTHLIKDVTVTERLHMVREKLKPLEKLEESEPFTPVKNNVKVAENPTFYKENSNSKSKSFNDMVGANFPKNLQGFSPKMFPQEKVPEYAEKKDIFGFTPFNVLTSNRNPFEGDEFKPTIQEDSQSKYFDVEQDHRQFNAPVGTNPRSPSPVFDNRKVTAVTGATSPLSNAYGDSGFVRSGAIPEKESKVHFSLSDKILNFKSEKKIFYDSLKHEDKQKKKFEEKSSKGKNCDKGGEKHSKKHSKNDRKAERGFSNMSFEDCLSGEDSNHVEDRCTIEARMGRMNSFQRQSNPFT</sequence>
<accession>A0AAN8SG36</accession>
<comment type="caution">
    <text evidence="2">The sequence shown here is derived from an EMBL/GenBank/DDBJ whole genome shotgun (WGS) entry which is preliminary data.</text>
</comment>
<feature type="region of interest" description="Disordered" evidence="1">
    <location>
        <begin position="44"/>
        <end position="108"/>
    </location>
</feature>
<evidence type="ECO:0000313" key="2">
    <source>
        <dbReference type="EMBL" id="KAK6645051.1"/>
    </source>
</evidence>
<feature type="compositionally biased region" description="Polar residues" evidence="1">
    <location>
        <begin position="148"/>
        <end position="160"/>
    </location>
</feature>
<feature type="region of interest" description="Disordered" evidence="1">
    <location>
        <begin position="585"/>
        <end position="620"/>
    </location>
</feature>
<feature type="region of interest" description="Disordered" evidence="1">
    <location>
        <begin position="237"/>
        <end position="265"/>
    </location>
</feature>